<dbReference type="Proteomes" id="UP000177745">
    <property type="component" value="Unassembled WGS sequence"/>
</dbReference>
<feature type="transmembrane region" description="Helical" evidence="1">
    <location>
        <begin position="204"/>
        <end position="225"/>
    </location>
</feature>
<feature type="transmembrane region" description="Helical" evidence="1">
    <location>
        <begin position="122"/>
        <end position="148"/>
    </location>
</feature>
<evidence type="ECO:0000313" key="2">
    <source>
        <dbReference type="EMBL" id="OGN34152.1"/>
    </source>
</evidence>
<accession>A0A1F8H954</accession>
<feature type="transmembrane region" description="Helical" evidence="1">
    <location>
        <begin position="98"/>
        <end position="115"/>
    </location>
</feature>
<comment type="caution">
    <text evidence="2">The sequence shown here is derived from an EMBL/GenBank/DDBJ whole genome shotgun (WGS) entry which is preliminary data.</text>
</comment>
<dbReference type="InterPro" id="IPR010545">
    <property type="entry name" value="SPP"/>
</dbReference>
<keyword evidence="1" id="KW-0472">Membrane</keyword>
<organism evidence="2 3">
    <name type="scientific">Candidatus Yanofskybacteria bacterium RIFCSPLOWO2_12_FULL_43_11b</name>
    <dbReference type="NCBI Taxonomy" id="1802710"/>
    <lineage>
        <taxon>Bacteria</taxon>
        <taxon>Candidatus Yanofskyibacteriota</taxon>
    </lineage>
</organism>
<keyword evidence="1" id="KW-1133">Transmembrane helix</keyword>
<feature type="transmembrane region" description="Helical" evidence="1">
    <location>
        <begin position="257"/>
        <end position="276"/>
    </location>
</feature>
<feature type="transmembrane region" description="Helical" evidence="1">
    <location>
        <begin position="74"/>
        <end position="92"/>
    </location>
</feature>
<protein>
    <submittedName>
        <fullName evidence="2">Uncharacterized protein</fullName>
    </submittedName>
</protein>
<dbReference type="Pfam" id="PF06550">
    <property type="entry name" value="SPP"/>
    <property type="match status" value="1"/>
</dbReference>
<feature type="transmembrane region" description="Helical" evidence="1">
    <location>
        <begin position="231"/>
        <end position="250"/>
    </location>
</feature>
<evidence type="ECO:0000313" key="3">
    <source>
        <dbReference type="Proteomes" id="UP000177745"/>
    </source>
</evidence>
<dbReference type="AlphaFoldDB" id="A0A1F8H954"/>
<feature type="transmembrane region" description="Helical" evidence="1">
    <location>
        <begin position="12"/>
        <end position="31"/>
    </location>
</feature>
<gene>
    <name evidence="2" type="ORF">A3G51_02950</name>
</gene>
<reference evidence="2 3" key="1">
    <citation type="journal article" date="2016" name="Nat. Commun.">
        <title>Thousands of microbial genomes shed light on interconnected biogeochemical processes in an aquifer system.</title>
        <authorList>
            <person name="Anantharaman K."/>
            <person name="Brown C.T."/>
            <person name="Hug L.A."/>
            <person name="Sharon I."/>
            <person name="Castelle C.J."/>
            <person name="Probst A.J."/>
            <person name="Thomas B.C."/>
            <person name="Singh A."/>
            <person name="Wilkins M.J."/>
            <person name="Karaoz U."/>
            <person name="Brodie E.L."/>
            <person name="Williams K.H."/>
            <person name="Hubbard S.S."/>
            <person name="Banfield J.F."/>
        </authorList>
    </citation>
    <scope>NUCLEOTIDE SEQUENCE [LARGE SCALE GENOMIC DNA]</scope>
</reference>
<evidence type="ECO:0000256" key="1">
    <source>
        <dbReference type="SAM" id="Phobius"/>
    </source>
</evidence>
<feature type="transmembrane region" description="Helical" evidence="1">
    <location>
        <begin position="168"/>
        <end position="184"/>
    </location>
</feature>
<name>A0A1F8H954_9BACT</name>
<sequence>MKFKSGLFLKEAVLFGATLAIGIFSAYRNIASSSQIMIPEVKFGWGDAVFLSALALFFIFFSKHQRVVHFSFKLFLVLIVFSGSSAVVNTVSGPPWDIWVPLLVTAVFLSLKSVIIHNAGIILGIAGIGSLLGLAISPGTAVIIMIILSFYDIVAVYTTKHMVKMAKVMMESGAIFGFIIPLRLNGFFSHKQEAQIEAGAGGRFMILGSGDIGLPVVLASSVAGYSLDDAIIVAIFSLAGLFLTHLIFVNQRERKPMAALPPIATMSIIGYLVSLLM</sequence>
<feature type="transmembrane region" description="Helical" evidence="1">
    <location>
        <begin position="43"/>
        <end position="62"/>
    </location>
</feature>
<dbReference type="EMBL" id="MGKY01000005">
    <property type="protein sequence ID" value="OGN34152.1"/>
    <property type="molecule type" value="Genomic_DNA"/>
</dbReference>
<keyword evidence="1" id="KW-0812">Transmembrane</keyword>
<proteinExistence type="predicted"/>